<dbReference type="AlphaFoldDB" id="A0A3M8B7Q9"/>
<evidence type="ECO:0000313" key="1">
    <source>
        <dbReference type="EMBL" id="RNB59458.1"/>
    </source>
</evidence>
<dbReference type="Proteomes" id="UP000268829">
    <property type="component" value="Unassembled WGS sequence"/>
</dbReference>
<gene>
    <name evidence="1" type="ORF">EDM57_04765</name>
</gene>
<evidence type="ECO:0000313" key="2">
    <source>
        <dbReference type="Proteomes" id="UP000268829"/>
    </source>
</evidence>
<accession>A0A3M8B7Q9</accession>
<organism evidence="1 2">
    <name type="scientific">Brevibacillus gelatini</name>
    <dbReference type="NCBI Taxonomy" id="1655277"/>
    <lineage>
        <taxon>Bacteria</taxon>
        <taxon>Bacillati</taxon>
        <taxon>Bacillota</taxon>
        <taxon>Bacilli</taxon>
        <taxon>Bacillales</taxon>
        <taxon>Paenibacillaceae</taxon>
        <taxon>Brevibacillus</taxon>
    </lineage>
</organism>
<dbReference type="EMBL" id="RHHS01000013">
    <property type="protein sequence ID" value="RNB59458.1"/>
    <property type="molecule type" value="Genomic_DNA"/>
</dbReference>
<dbReference type="RefSeq" id="WP_122903625.1">
    <property type="nucleotide sequence ID" value="NZ_RHHS01000013.1"/>
</dbReference>
<keyword evidence="2" id="KW-1185">Reference proteome</keyword>
<proteinExistence type="predicted"/>
<name>A0A3M8B7Q9_9BACL</name>
<sequence>MNFIKSIKGNVITADFQKIDPSVILNKDCLDIFYETVSEIEQYGKVTTKEWNSLIGYIKQLDYQYDDFTDEKMYYLNIIN</sequence>
<protein>
    <submittedName>
        <fullName evidence="1">Uncharacterized protein</fullName>
    </submittedName>
</protein>
<comment type="caution">
    <text evidence="1">The sequence shown here is derived from an EMBL/GenBank/DDBJ whole genome shotgun (WGS) entry which is preliminary data.</text>
</comment>
<reference evidence="1 2" key="1">
    <citation type="submission" date="2018-10" db="EMBL/GenBank/DDBJ databases">
        <title>Phylogenomics of Brevibacillus.</title>
        <authorList>
            <person name="Dunlap C."/>
        </authorList>
    </citation>
    <scope>NUCLEOTIDE SEQUENCE [LARGE SCALE GENOMIC DNA]</scope>
    <source>
        <strain evidence="1 2">DSM 100115</strain>
    </source>
</reference>